<protein>
    <submittedName>
        <fullName evidence="1">Uncharacterized protein</fullName>
    </submittedName>
</protein>
<dbReference type="KEGG" id="taut:V4D30_01575"/>
<accession>A0AAU8GWX7</accession>
<organism evidence="1">
    <name type="scientific">Thermodesulfovibrio autotrophicus</name>
    <dbReference type="NCBI Taxonomy" id="3118333"/>
    <lineage>
        <taxon>Bacteria</taxon>
        <taxon>Pseudomonadati</taxon>
        <taxon>Nitrospirota</taxon>
        <taxon>Thermodesulfovibrionia</taxon>
        <taxon>Thermodesulfovibrionales</taxon>
        <taxon>Thermodesulfovibrionaceae</taxon>
        <taxon>Thermodesulfovibrio</taxon>
    </lineage>
</organism>
<name>A0AAU8GWX7_9BACT</name>
<evidence type="ECO:0000313" key="1">
    <source>
        <dbReference type="EMBL" id="XCH46982.1"/>
    </source>
</evidence>
<sequence length="86" mass="10091">MESYIKEGYIFFVFTSVDGEAEVKRSLLRQILVQYGLVISIGGLLVLKPDDLYVGKTMEKLRERVLKEFEFIFQEYKTNFSRAISR</sequence>
<dbReference type="RefSeq" id="WP_353684508.1">
    <property type="nucleotide sequence ID" value="NZ_CP144373.1"/>
</dbReference>
<proteinExistence type="predicted"/>
<dbReference type="AlphaFoldDB" id="A0AAU8GWX7"/>
<dbReference type="EMBL" id="CP144373">
    <property type="protein sequence ID" value="XCH46982.1"/>
    <property type="molecule type" value="Genomic_DNA"/>
</dbReference>
<reference evidence="1" key="1">
    <citation type="submission" date="2024-01" db="EMBL/GenBank/DDBJ databases">
        <title>The first autotrophic representatives of the genus Thermodesulfovibrio.</title>
        <authorList>
            <person name="Maltseva A.I."/>
            <person name="Elcheninov A.G."/>
            <person name="Kublanov I.V."/>
            <person name="Lebedinsky A.V."/>
            <person name="Frolov E.N."/>
        </authorList>
    </citation>
    <scope>NUCLEOTIDE SEQUENCE</scope>
    <source>
        <strain evidence="1">3907-1M</strain>
    </source>
</reference>
<gene>
    <name evidence="1" type="ORF">V4D30_01575</name>
</gene>